<evidence type="ECO:0000313" key="3">
    <source>
        <dbReference type="EMBL" id="MBP0462963.1"/>
    </source>
</evidence>
<keyword evidence="1" id="KW-0732">Signal</keyword>
<feature type="domain" description="YMGG-like Gly-zipper" evidence="2">
    <location>
        <begin position="38"/>
        <end position="81"/>
    </location>
</feature>
<reference evidence="3 4" key="1">
    <citation type="submission" date="2021-03" db="EMBL/GenBank/DDBJ databases">
        <authorList>
            <person name="So Y."/>
        </authorList>
    </citation>
    <scope>NUCLEOTIDE SEQUENCE [LARGE SCALE GENOMIC DNA]</scope>
    <source>
        <strain evidence="3 4">PWR1</strain>
    </source>
</reference>
<sequence length="84" mass="7654">MRRCLLPLIALPLAACVVVQPVPLALPAGPLCEDPGGGALTGAAIGAGVGALAGSASADAGRGALIGAGVGALAGAAIGSQPCE</sequence>
<gene>
    <name evidence="3" type="ORF">J5Y09_03490</name>
</gene>
<protein>
    <recommendedName>
        <fullName evidence="2">YMGG-like Gly-zipper domain-containing protein</fullName>
    </recommendedName>
</protein>
<feature type="chain" id="PRO_5047015500" description="YMGG-like Gly-zipper domain-containing protein" evidence="1">
    <location>
        <begin position="20"/>
        <end position="84"/>
    </location>
</feature>
<comment type="caution">
    <text evidence="3">The sequence shown here is derived from an EMBL/GenBank/DDBJ whole genome shotgun (WGS) entry which is preliminary data.</text>
</comment>
<dbReference type="EMBL" id="JAGIYZ010000002">
    <property type="protein sequence ID" value="MBP0462963.1"/>
    <property type="molecule type" value="Genomic_DNA"/>
</dbReference>
<accession>A0ABS4ANM3</accession>
<organism evidence="3 4">
    <name type="scientific">Roseomonas nitratireducens</name>
    <dbReference type="NCBI Taxonomy" id="2820810"/>
    <lineage>
        <taxon>Bacteria</taxon>
        <taxon>Pseudomonadati</taxon>
        <taxon>Pseudomonadota</taxon>
        <taxon>Alphaproteobacteria</taxon>
        <taxon>Acetobacterales</taxon>
        <taxon>Roseomonadaceae</taxon>
        <taxon>Roseomonas</taxon>
    </lineage>
</organism>
<feature type="signal peptide" evidence="1">
    <location>
        <begin position="1"/>
        <end position="19"/>
    </location>
</feature>
<dbReference type="InterPro" id="IPR027367">
    <property type="entry name" value="Gly-zipper_YMGG"/>
</dbReference>
<evidence type="ECO:0000259" key="2">
    <source>
        <dbReference type="Pfam" id="PF13441"/>
    </source>
</evidence>
<keyword evidence="4" id="KW-1185">Reference proteome</keyword>
<evidence type="ECO:0000313" key="4">
    <source>
        <dbReference type="Proteomes" id="UP000680815"/>
    </source>
</evidence>
<dbReference type="RefSeq" id="WP_209350348.1">
    <property type="nucleotide sequence ID" value="NZ_JAGIYZ010000002.1"/>
</dbReference>
<dbReference type="Proteomes" id="UP000680815">
    <property type="component" value="Unassembled WGS sequence"/>
</dbReference>
<dbReference type="Pfam" id="PF13441">
    <property type="entry name" value="Gly-zipper_YMGG"/>
    <property type="match status" value="1"/>
</dbReference>
<proteinExistence type="predicted"/>
<evidence type="ECO:0000256" key="1">
    <source>
        <dbReference type="SAM" id="SignalP"/>
    </source>
</evidence>
<name>A0ABS4ANM3_9PROT</name>